<proteinExistence type="predicted"/>
<evidence type="ECO:0000256" key="3">
    <source>
        <dbReference type="ARBA" id="ARBA00022840"/>
    </source>
</evidence>
<dbReference type="GO" id="GO:0005634">
    <property type="term" value="C:nucleus"/>
    <property type="evidence" value="ECO:0007669"/>
    <property type="project" value="TreeGrafter"/>
</dbReference>
<reference evidence="4 5" key="1">
    <citation type="journal article" date="2023" name="Science">
        <title>Elucidation of the pathway for biosynthesis of saponin adjuvants from the soapbark tree.</title>
        <authorList>
            <person name="Reed J."/>
            <person name="Orme A."/>
            <person name="El-Demerdash A."/>
            <person name="Owen C."/>
            <person name="Martin L.B.B."/>
            <person name="Misra R.C."/>
            <person name="Kikuchi S."/>
            <person name="Rejzek M."/>
            <person name="Martin A.C."/>
            <person name="Harkess A."/>
            <person name="Leebens-Mack J."/>
            <person name="Louveau T."/>
            <person name="Stephenson M.J."/>
            <person name="Osbourn A."/>
        </authorList>
    </citation>
    <scope>NUCLEOTIDE SEQUENCE [LARGE SCALE GENOMIC DNA]</scope>
    <source>
        <strain evidence="4">S10</strain>
    </source>
</reference>
<dbReference type="KEGG" id="qsa:O6P43_001455"/>
<keyword evidence="2" id="KW-0378">Hydrolase</keyword>
<dbReference type="GO" id="GO:0008094">
    <property type="term" value="F:ATP-dependent activity, acting on DNA"/>
    <property type="evidence" value="ECO:0007669"/>
    <property type="project" value="TreeGrafter"/>
</dbReference>
<protein>
    <submittedName>
        <fullName evidence="4">F-box protein</fullName>
    </submittedName>
</protein>
<dbReference type="GO" id="GO:0005524">
    <property type="term" value="F:ATP binding"/>
    <property type="evidence" value="ECO:0007669"/>
    <property type="project" value="UniProtKB-KW"/>
</dbReference>
<dbReference type="AlphaFoldDB" id="A0AAD7VNN4"/>
<keyword evidence="1" id="KW-0547">Nucleotide-binding</keyword>
<keyword evidence="3" id="KW-0067">ATP-binding</keyword>
<dbReference type="InterPro" id="IPR027417">
    <property type="entry name" value="P-loop_NTPase"/>
</dbReference>
<dbReference type="GO" id="GO:0016787">
    <property type="term" value="F:hydrolase activity"/>
    <property type="evidence" value="ECO:0007669"/>
    <property type="project" value="UniProtKB-KW"/>
</dbReference>
<evidence type="ECO:0000256" key="2">
    <source>
        <dbReference type="ARBA" id="ARBA00022801"/>
    </source>
</evidence>
<comment type="caution">
    <text evidence="4">The sequence shown here is derived from an EMBL/GenBank/DDBJ whole genome shotgun (WGS) entry which is preliminary data.</text>
</comment>
<dbReference type="PANTHER" id="PTHR45626">
    <property type="entry name" value="TRANSCRIPTION TERMINATION FACTOR 2-RELATED"/>
    <property type="match status" value="1"/>
</dbReference>
<name>A0AAD7VNN4_QUISA</name>
<organism evidence="4 5">
    <name type="scientific">Quillaja saponaria</name>
    <name type="common">Soap bark tree</name>
    <dbReference type="NCBI Taxonomy" id="32244"/>
    <lineage>
        <taxon>Eukaryota</taxon>
        <taxon>Viridiplantae</taxon>
        <taxon>Streptophyta</taxon>
        <taxon>Embryophyta</taxon>
        <taxon>Tracheophyta</taxon>
        <taxon>Spermatophyta</taxon>
        <taxon>Magnoliopsida</taxon>
        <taxon>eudicotyledons</taxon>
        <taxon>Gunneridae</taxon>
        <taxon>Pentapetalae</taxon>
        <taxon>rosids</taxon>
        <taxon>fabids</taxon>
        <taxon>Fabales</taxon>
        <taxon>Quillajaceae</taxon>
        <taxon>Quillaja</taxon>
    </lineage>
</organism>
<evidence type="ECO:0000256" key="1">
    <source>
        <dbReference type="ARBA" id="ARBA00022741"/>
    </source>
</evidence>
<gene>
    <name evidence="4" type="ORF">O6P43_001455</name>
</gene>
<dbReference type="GO" id="GO:0006281">
    <property type="term" value="P:DNA repair"/>
    <property type="evidence" value="ECO:0007669"/>
    <property type="project" value="TreeGrafter"/>
</dbReference>
<keyword evidence="5" id="KW-1185">Reference proteome</keyword>
<dbReference type="Gene3D" id="3.40.50.300">
    <property type="entry name" value="P-loop containing nucleotide triphosphate hydrolases"/>
    <property type="match status" value="1"/>
</dbReference>
<sequence length="158" mass="17952">MAGIKFAGMYSPMHSGNKKKSLVMFQHDTSCTALLMDGSAALGLDLSFVTHVFLMEPIWEQKVILFLLPCAQVILMEEQVISRAHRMGATRPIYVETLVMRGTIEEQMLEFLEDADRCRRFLSEQNGKSDHEGGRGYRSLHNFAENSYLSKLSFVRKS</sequence>
<evidence type="ECO:0000313" key="4">
    <source>
        <dbReference type="EMBL" id="KAJ7982315.1"/>
    </source>
</evidence>
<dbReference type="Proteomes" id="UP001163823">
    <property type="component" value="Chromosome 1"/>
</dbReference>
<dbReference type="EMBL" id="JARAOO010000001">
    <property type="protein sequence ID" value="KAJ7982315.1"/>
    <property type="molecule type" value="Genomic_DNA"/>
</dbReference>
<dbReference type="InterPro" id="IPR050628">
    <property type="entry name" value="SNF2_RAD54_helicase_TF"/>
</dbReference>
<dbReference type="SUPFAM" id="SSF52540">
    <property type="entry name" value="P-loop containing nucleoside triphosphate hydrolases"/>
    <property type="match status" value="1"/>
</dbReference>
<dbReference type="PANTHER" id="PTHR45626:SF14">
    <property type="entry name" value="ATP-DEPENDENT DNA HELICASE (EUROFUNG)"/>
    <property type="match status" value="1"/>
</dbReference>
<evidence type="ECO:0000313" key="5">
    <source>
        <dbReference type="Proteomes" id="UP001163823"/>
    </source>
</evidence>
<accession>A0AAD7VNN4</accession>